<evidence type="ECO:0000256" key="7">
    <source>
        <dbReference type="ARBA" id="ARBA00023157"/>
    </source>
</evidence>
<gene>
    <name evidence="13" type="primary">LOC117534478</name>
</gene>
<feature type="domain" description="Endothelin-like toxin" evidence="11">
    <location>
        <begin position="140"/>
        <end position="161"/>
    </location>
</feature>
<reference evidence="13" key="1">
    <citation type="submission" date="2025-08" db="UniProtKB">
        <authorList>
            <consortium name="RefSeq"/>
        </authorList>
    </citation>
    <scope>IDENTIFICATION</scope>
</reference>
<comment type="function">
    <text evidence="1">Endothelins are endothelium-derived vasoconstrictor peptides.</text>
</comment>
<comment type="subcellular location">
    <subcellularLocation>
        <location evidence="2">Secreted</location>
    </subcellularLocation>
</comment>
<dbReference type="GO" id="GO:0014826">
    <property type="term" value="P:vein smooth muscle contraction"/>
    <property type="evidence" value="ECO:0007669"/>
    <property type="project" value="TreeGrafter"/>
</dbReference>
<evidence type="ECO:0000256" key="8">
    <source>
        <dbReference type="ARBA" id="ARBA00023322"/>
    </source>
</evidence>
<evidence type="ECO:0000256" key="5">
    <source>
        <dbReference type="ARBA" id="ARBA00022729"/>
    </source>
</evidence>
<dbReference type="GO" id="GO:0003100">
    <property type="term" value="P:regulation of systemic arterial blood pressure by endothelin"/>
    <property type="evidence" value="ECO:0007669"/>
    <property type="project" value="TreeGrafter"/>
</dbReference>
<dbReference type="GeneID" id="117534478"/>
<dbReference type="KEGG" id="gacu:117534478"/>
<evidence type="ECO:0000256" key="6">
    <source>
        <dbReference type="ARBA" id="ARBA00022858"/>
    </source>
</evidence>
<dbReference type="InterPro" id="IPR020475">
    <property type="entry name" value="Endothelin"/>
</dbReference>
<dbReference type="InterPro" id="IPR019764">
    <property type="entry name" value="Endothelin_toxin_CS"/>
</dbReference>
<keyword evidence="8" id="KW-0839">Vasoconstrictor</keyword>
<evidence type="ECO:0000313" key="13">
    <source>
        <dbReference type="RefSeq" id="XP_034054561.1"/>
    </source>
</evidence>
<dbReference type="PROSITE" id="PS00270">
    <property type="entry name" value="ENDOTHELIN"/>
    <property type="match status" value="2"/>
</dbReference>
<evidence type="ECO:0000256" key="10">
    <source>
        <dbReference type="ARBA" id="ARBA00041850"/>
    </source>
</evidence>
<dbReference type="InterPro" id="IPR001928">
    <property type="entry name" value="Endothln-like_toxin"/>
</dbReference>
<evidence type="ECO:0000259" key="11">
    <source>
        <dbReference type="SMART" id="SM00272"/>
    </source>
</evidence>
<keyword evidence="4" id="KW-0964">Secreted</keyword>
<evidence type="ECO:0000313" key="12">
    <source>
        <dbReference type="Proteomes" id="UP000515161"/>
    </source>
</evidence>
<keyword evidence="7" id="KW-1015">Disulfide bond</keyword>
<dbReference type="GO" id="GO:0005179">
    <property type="term" value="F:hormone activity"/>
    <property type="evidence" value="ECO:0007669"/>
    <property type="project" value="TreeGrafter"/>
</dbReference>
<dbReference type="GO" id="GO:0031708">
    <property type="term" value="F:endothelin B receptor binding"/>
    <property type="evidence" value="ECO:0007669"/>
    <property type="project" value="TreeGrafter"/>
</dbReference>
<evidence type="ECO:0000256" key="9">
    <source>
        <dbReference type="ARBA" id="ARBA00040198"/>
    </source>
</evidence>
<keyword evidence="5" id="KW-0732">Signal</keyword>
<proteinExistence type="inferred from homology"/>
<dbReference type="RefSeq" id="XP_034054561.1">
    <property type="nucleotide sequence ID" value="XM_034198670.1"/>
</dbReference>
<dbReference type="GO" id="GO:0005615">
    <property type="term" value="C:extracellular space"/>
    <property type="evidence" value="ECO:0007669"/>
    <property type="project" value="TreeGrafter"/>
</dbReference>
<evidence type="ECO:0000256" key="4">
    <source>
        <dbReference type="ARBA" id="ARBA00022525"/>
    </source>
</evidence>
<dbReference type="Pfam" id="PF00322">
    <property type="entry name" value="Endothelin"/>
    <property type="match status" value="1"/>
</dbReference>
<evidence type="ECO:0000256" key="3">
    <source>
        <dbReference type="ARBA" id="ARBA00010959"/>
    </source>
</evidence>
<protein>
    <recommendedName>
        <fullName evidence="9">Endothelin-3</fullName>
    </recommendedName>
    <alternativeName>
        <fullName evidence="10">Preproendothelin-3</fullName>
    </alternativeName>
</protein>
<keyword evidence="12" id="KW-1185">Reference proteome</keyword>
<dbReference type="SMART" id="SM00272">
    <property type="entry name" value="END"/>
    <property type="match status" value="2"/>
</dbReference>
<dbReference type="PANTHER" id="PTHR13874">
    <property type="entry name" value="ENDOTHELIN"/>
    <property type="match status" value="1"/>
</dbReference>
<dbReference type="PRINTS" id="PR00365">
    <property type="entry name" value="ENDOTHELIN"/>
</dbReference>
<keyword evidence="6" id="KW-0838">Vasoactive</keyword>
<dbReference type="InParanoid" id="A0A6P8SVM2"/>
<sequence length="175" mass="19688">MNINRTEDSACTSLQQQFYFSDCSRVMAIMPPVWILILVTASLANAGSSWSAAVSQGEEVEGTPHEVEPCSTCGLQGPPRRFKRCTCYTYKDKECVYYCHLDIIWIHSPEHTVPYGLSSYQAPQRERRSAGTERGGRAQRCVCIQQTDSDCSRFCVNRRRPPRAESGADRRNAAL</sequence>
<evidence type="ECO:0000256" key="1">
    <source>
        <dbReference type="ARBA" id="ARBA00003023"/>
    </source>
</evidence>
<dbReference type="OrthoDB" id="9943124at2759"/>
<comment type="similarity">
    <text evidence="3">Belongs to the endothelin/sarafotoxin family.</text>
</comment>
<name>A0A6P8SVM2_GYMAC</name>
<dbReference type="AlphaFoldDB" id="A0A6P8SVM2"/>
<dbReference type="Proteomes" id="UP000515161">
    <property type="component" value="Unplaced"/>
</dbReference>
<feature type="domain" description="Endothelin-like toxin" evidence="11">
    <location>
        <begin position="84"/>
        <end position="105"/>
    </location>
</feature>
<dbReference type="PANTHER" id="PTHR13874:SF11">
    <property type="entry name" value="ENDOTHELIN-3"/>
    <property type="match status" value="1"/>
</dbReference>
<accession>A0A6P8SVM2</accession>
<dbReference type="GO" id="GO:0019229">
    <property type="term" value="P:regulation of vasoconstriction"/>
    <property type="evidence" value="ECO:0007669"/>
    <property type="project" value="InterPro"/>
</dbReference>
<organism evidence="12 13">
    <name type="scientific">Gymnodraco acuticeps</name>
    <name type="common">Antarctic dragonfish</name>
    <dbReference type="NCBI Taxonomy" id="8218"/>
    <lineage>
        <taxon>Eukaryota</taxon>
        <taxon>Metazoa</taxon>
        <taxon>Chordata</taxon>
        <taxon>Craniata</taxon>
        <taxon>Vertebrata</taxon>
        <taxon>Euteleostomi</taxon>
        <taxon>Actinopterygii</taxon>
        <taxon>Neopterygii</taxon>
        <taxon>Teleostei</taxon>
        <taxon>Neoteleostei</taxon>
        <taxon>Acanthomorphata</taxon>
        <taxon>Eupercaria</taxon>
        <taxon>Perciformes</taxon>
        <taxon>Notothenioidei</taxon>
        <taxon>Bathydraconidae</taxon>
        <taxon>Gymnodraco</taxon>
    </lineage>
</organism>
<evidence type="ECO:0000256" key="2">
    <source>
        <dbReference type="ARBA" id="ARBA00004613"/>
    </source>
</evidence>
<dbReference type="GO" id="GO:0006874">
    <property type="term" value="P:intracellular calcium ion homeostasis"/>
    <property type="evidence" value="ECO:0007669"/>
    <property type="project" value="TreeGrafter"/>
</dbReference>